<dbReference type="EMBL" id="JBJQND010000013">
    <property type="protein sequence ID" value="KAL3857707.1"/>
    <property type="molecule type" value="Genomic_DNA"/>
</dbReference>
<protein>
    <recommendedName>
        <fullName evidence="5">Defensin</fullName>
    </recommendedName>
</protein>
<dbReference type="AlphaFoldDB" id="A0ABD3VAZ7"/>
<name>A0ABD3VAZ7_SINWO</name>
<accession>A0ABD3VAZ7</accession>
<gene>
    <name evidence="2" type="ORF">ACJMK2_012339</name>
    <name evidence="3" type="ORF">ACJMK2_012349</name>
</gene>
<dbReference type="Proteomes" id="UP001634394">
    <property type="component" value="Unassembled WGS sequence"/>
</dbReference>
<feature type="chain" id="PRO_5044725108" description="Defensin" evidence="1">
    <location>
        <begin position="29"/>
        <end position="65"/>
    </location>
</feature>
<keyword evidence="4" id="KW-1185">Reference proteome</keyword>
<evidence type="ECO:0000313" key="2">
    <source>
        <dbReference type="EMBL" id="KAL3857697.1"/>
    </source>
</evidence>
<evidence type="ECO:0000313" key="3">
    <source>
        <dbReference type="EMBL" id="KAL3857707.1"/>
    </source>
</evidence>
<evidence type="ECO:0008006" key="5">
    <source>
        <dbReference type="Google" id="ProtNLM"/>
    </source>
</evidence>
<dbReference type="EMBL" id="JBJQND010000013">
    <property type="protein sequence ID" value="KAL3857697.1"/>
    <property type="molecule type" value="Genomic_DNA"/>
</dbReference>
<evidence type="ECO:0000256" key="1">
    <source>
        <dbReference type="SAM" id="SignalP"/>
    </source>
</evidence>
<feature type="signal peptide" evidence="1">
    <location>
        <begin position="1"/>
        <end position="28"/>
    </location>
</feature>
<proteinExistence type="predicted"/>
<evidence type="ECO:0000313" key="4">
    <source>
        <dbReference type="Proteomes" id="UP001634394"/>
    </source>
</evidence>
<sequence length="65" mass="7142">MVMASQRVLLTLMVITILLICIPEPSLGAECYSIGWGGCTGRCSKSGEYCTNFGRPPRNRCRCVK</sequence>
<organism evidence="3 4">
    <name type="scientific">Sinanodonta woodiana</name>
    <name type="common">Chinese pond mussel</name>
    <name type="synonym">Anodonta woodiana</name>
    <dbReference type="NCBI Taxonomy" id="1069815"/>
    <lineage>
        <taxon>Eukaryota</taxon>
        <taxon>Metazoa</taxon>
        <taxon>Spiralia</taxon>
        <taxon>Lophotrochozoa</taxon>
        <taxon>Mollusca</taxon>
        <taxon>Bivalvia</taxon>
        <taxon>Autobranchia</taxon>
        <taxon>Heteroconchia</taxon>
        <taxon>Palaeoheterodonta</taxon>
        <taxon>Unionida</taxon>
        <taxon>Unionoidea</taxon>
        <taxon>Unionidae</taxon>
        <taxon>Unioninae</taxon>
        <taxon>Sinanodonta</taxon>
    </lineage>
</organism>
<reference evidence="3 4" key="1">
    <citation type="submission" date="2024-11" db="EMBL/GenBank/DDBJ databases">
        <title>Chromosome-level genome assembly of the freshwater bivalve Anodonta woodiana.</title>
        <authorList>
            <person name="Chen X."/>
        </authorList>
    </citation>
    <scope>NUCLEOTIDE SEQUENCE [LARGE SCALE GENOMIC DNA]</scope>
    <source>
        <strain evidence="3">MN2024</strain>
        <tissue evidence="3">Gills</tissue>
    </source>
</reference>
<keyword evidence="1" id="KW-0732">Signal</keyword>
<comment type="caution">
    <text evidence="3">The sequence shown here is derived from an EMBL/GenBank/DDBJ whole genome shotgun (WGS) entry which is preliminary data.</text>
</comment>